<keyword evidence="2" id="KW-0472">Membrane</keyword>
<accession>A0A8H4NA46</accession>
<comment type="caution">
    <text evidence="3">The sequence shown here is derived from an EMBL/GenBank/DDBJ whole genome shotgun (WGS) entry which is preliminary data.</text>
</comment>
<organism evidence="3 4">
    <name type="scientific">Botryosphaeria dothidea</name>
    <dbReference type="NCBI Taxonomy" id="55169"/>
    <lineage>
        <taxon>Eukaryota</taxon>
        <taxon>Fungi</taxon>
        <taxon>Dikarya</taxon>
        <taxon>Ascomycota</taxon>
        <taxon>Pezizomycotina</taxon>
        <taxon>Dothideomycetes</taxon>
        <taxon>Dothideomycetes incertae sedis</taxon>
        <taxon>Botryosphaeriales</taxon>
        <taxon>Botryosphaeriaceae</taxon>
        <taxon>Botryosphaeria</taxon>
    </lineage>
</organism>
<evidence type="ECO:0000256" key="2">
    <source>
        <dbReference type="SAM" id="Phobius"/>
    </source>
</evidence>
<name>A0A8H4NA46_9PEZI</name>
<evidence type="ECO:0000313" key="3">
    <source>
        <dbReference type="EMBL" id="KAF4308007.1"/>
    </source>
</evidence>
<dbReference type="AlphaFoldDB" id="A0A8H4NA46"/>
<dbReference type="OrthoDB" id="10646221at2759"/>
<evidence type="ECO:0000256" key="1">
    <source>
        <dbReference type="SAM" id="MobiDB-lite"/>
    </source>
</evidence>
<feature type="region of interest" description="Disordered" evidence="1">
    <location>
        <begin position="233"/>
        <end position="265"/>
    </location>
</feature>
<feature type="compositionally biased region" description="Low complexity" evidence="1">
    <location>
        <begin position="251"/>
        <end position="260"/>
    </location>
</feature>
<dbReference type="EMBL" id="WWBZ02000022">
    <property type="protein sequence ID" value="KAF4308007.1"/>
    <property type="molecule type" value="Genomic_DNA"/>
</dbReference>
<proteinExistence type="predicted"/>
<feature type="region of interest" description="Disordered" evidence="1">
    <location>
        <begin position="118"/>
        <end position="221"/>
    </location>
</feature>
<feature type="transmembrane region" description="Helical" evidence="2">
    <location>
        <begin position="307"/>
        <end position="324"/>
    </location>
</feature>
<feature type="compositionally biased region" description="Polar residues" evidence="1">
    <location>
        <begin position="39"/>
        <end position="52"/>
    </location>
</feature>
<evidence type="ECO:0000313" key="4">
    <source>
        <dbReference type="Proteomes" id="UP000572817"/>
    </source>
</evidence>
<sequence length="369" mass="40367">MKTSRHPSSDRFPRHFGNNRLFRKMLKSQHVVTHDMPVSPTSPAFCTGSDSSSSRERKKAPTQMITEVEITPPPPYHEVSQARPAIRDVTRFRTTPQEGSPEVRNAQSVASLGTTVLTHLSPLPPLPHKTNNTRHSRHSTYEPFSLDDIHLPRSASTSSLHPPLRRRSSADNLSRHQPARPSTPSRYHRPSPLPALPTRATPLGSHPVQPPAAPSKPTTRRKDFSSLIAIGVMSPIHEEPEPARGRSNTASSSTSSSSSSFHALDKRPASILRRIDSTDSVSPHRAGKKVRFEDEGAAPDRFNTDRLYLLPTVVASLLLVLAISEVIDSVRLEYALAFVVGCGIAHSGSAVVAEVVAETLQRARAEGWA</sequence>
<feature type="region of interest" description="Disordered" evidence="1">
    <location>
        <begin position="35"/>
        <end position="59"/>
    </location>
</feature>
<keyword evidence="4" id="KW-1185">Reference proteome</keyword>
<gene>
    <name evidence="3" type="ORF">GTA08_BOTSDO03779</name>
</gene>
<dbReference type="Proteomes" id="UP000572817">
    <property type="component" value="Unassembled WGS sequence"/>
</dbReference>
<feature type="transmembrane region" description="Helical" evidence="2">
    <location>
        <begin position="336"/>
        <end position="357"/>
    </location>
</feature>
<keyword evidence="2" id="KW-1133">Transmembrane helix</keyword>
<protein>
    <submittedName>
        <fullName evidence="3">Uncharacterized protein</fullName>
    </submittedName>
</protein>
<keyword evidence="2" id="KW-0812">Transmembrane</keyword>
<reference evidence="3" key="1">
    <citation type="submission" date="2020-04" db="EMBL/GenBank/DDBJ databases">
        <title>Genome Assembly and Annotation of Botryosphaeria dothidea sdau 11-99, a Latent Pathogen of Apple Fruit Ring Rot in China.</title>
        <authorList>
            <person name="Yu C."/>
            <person name="Diao Y."/>
            <person name="Lu Q."/>
            <person name="Zhao J."/>
            <person name="Cui S."/>
            <person name="Peng C."/>
            <person name="He B."/>
            <person name="Liu H."/>
        </authorList>
    </citation>
    <scope>NUCLEOTIDE SEQUENCE [LARGE SCALE GENOMIC DNA]</scope>
    <source>
        <strain evidence="3">Sdau11-99</strain>
    </source>
</reference>